<evidence type="ECO:0000259" key="1">
    <source>
        <dbReference type="PROSITE" id="PS50943"/>
    </source>
</evidence>
<dbReference type="InterPro" id="IPR001387">
    <property type="entry name" value="Cro/C1-type_HTH"/>
</dbReference>
<dbReference type="InterPro" id="IPR010982">
    <property type="entry name" value="Lambda_DNA-bd_dom_sf"/>
</dbReference>
<evidence type="ECO:0000313" key="3">
    <source>
        <dbReference type="Proteomes" id="UP001500567"/>
    </source>
</evidence>
<dbReference type="EMBL" id="BAABDJ010000015">
    <property type="protein sequence ID" value="GAA4007234.1"/>
    <property type="molecule type" value="Genomic_DNA"/>
</dbReference>
<feature type="domain" description="HTH cro/C1-type" evidence="1">
    <location>
        <begin position="7"/>
        <end position="61"/>
    </location>
</feature>
<dbReference type="CDD" id="cd00093">
    <property type="entry name" value="HTH_XRE"/>
    <property type="match status" value="1"/>
</dbReference>
<proteinExistence type="predicted"/>
<gene>
    <name evidence="2" type="ORF">GCM10022408_18920</name>
</gene>
<organism evidence="2 3">
    <name type="scientific">Hymenobacter fastidiosus</name>
    <dbReference type="NCBI Taxonomy" id="486264"/>
    <lineage>
        <taxon>Bacteria</taxon>
        <taxon>Pseudomonadati</taxon>
        <taxon>Bacteroidota</taxon>
        <taxon>Cytophagia</taxon>
        <taxon>Cytophagales</taxon>
        <taxon>Hymenobacteraceae</taxon>
        <taxon>Hymenobacter</taxon>
    </lineage>
</organism>
<accession>A0ABP7S6D0</accession>
<evidence type="ECO:0000313" key="2">
    <source>
        <dbReference type="EMBL" id="GAA4007234.1"/>
    </source>
</evidence>
<keyword evidence="3" id="KW-1185">Reference proteome</keyword>
<dbReference type="Gene3D" id="1.10.260.40">
    <property type="entry name" value="lambda repressor-like DNA-binding domains"/>
    <property type="match status" value="1"/>
</dbReference>
<dbReference type="Proteomes" id="UP001500567">
    <property type="component" value="Unassembled WGS sequence"/>
</dbReference>
<dbReference type="Pfam" id="PF01381">
    <property type="entry name" value="HTH_3"/>
    <property type="match status" value="1"/>
</dbReference>
<name>A0ABP7S6D0_9BACT</name>
<sequence length="182" mass="19530">MFSAVRIQTIRKSKGFSRELLAEQSGVSLRTIQRVEQGDTVPRGHTVRALAAALGVALEDFRPEPLPVDRTENGLAPAAAPALVRLPVAPALRADPDFVQTRITPVNSWGKTLTSYTVATAEALHLGPATVPLQTVTYVEGTTVMQNLLTRFSGLGGMLGNEPFTTRTIIPDVRGSRFGVVQ</sequence>
<dbReference type="SMART" id="SM00530">
    <property type="entry name" value="HTH_XRE"/>
    <property type="match status" value="1"/>
</dbReference>
<dbReference type="PROSITE" id="PS50943">
    <property type="entry name" value="HTH_CROC1"/>
    <property type="match status" value="1"/>
</dbReference>
<dbReference type="RefSeq" id="WP_345072598.1">
    <property type="nucleotide sequence ID" value="NZ_BAABDJ010000015.1"/>
</dbReference>
<reference evidence="3" key="1">
    <citation type="journal article" date="2019" name="Int. J. Syst. Evol. Microbiol.">
        <title>The Global Catalogue of Microorganisms (GCM) 10K type strain sequencing project: providing services to taxonomists for standard genome sequencing and annotation.</title>
        <authorList>
            <consortium name="The Broad Institute Genomics Platform"/>
            <consortium name="The Broad Institute Genome Sequencing Center for Infectious Disease"/>
            <person name="Wu L."/>
            <person name="Ma J."/>
        </authorList>
    </citation>
    <scope>NUCLEOTIDE SEQUENCE [LARGE SCALE GENOMIC DNA]</scope>
    <source>
        <strain evidence="3">JCM 17224</strain>
    </source>
</reference>
<dbReference type="SUPFAM" id="SSF47413">
    <property type="entry name" value="lambda repressor-like DNA-binding domains"/>
    <property type="match status" value="1"/>
</dbReference>
<protein>
    <recommendedName>
        <fullName evidence="1">HTH cro/C1-type domain-containing protein</fullName>
    </recommendedName>
</protein>
<comment type="caution">
    <text evidence="2">The sequence shown here is derived from an EMBL/GenBank/DDBJ whole genome shotgun (WGS) entry which is preliminary data.</text>
</comment>